<keyword evidence="12" id="KW-0489">Methyltransferase</keyword>
<dbReference type="Pfam" id="PF00464">
    <property type="entry name" value="SHMT"/>
    <property type="match status" value="1"/>
</dbReference>
<dbReference type="CDD" id="cd00378">
    <property type="entry name" value="SHMT"/>
    <property type="match status" value="1"/>
</dbReference>
<evidence type="ECO:0000256" key="8">
    <source>
        <dbReference type="ARBA" id="ARBA00022898"/>
    </source>
</evidence>
<dbReference type="InterPro" id="IPR015422">
    <property type="entry name" value="PyrdxlP-dep_Trfase_small"/>
</dbReference>
<evidence type="ECO:0000256" key="1">
    <source>
        <dbReference type="ARBA" id="ARBA00001933"/>
    </source>
</evidence>
<dbReference type="InterPro" id="IPR015421">
    <property type="entry name" value="PyrdxlP-dep_Trfase_major"/>
</dbReference>
<evidence type="ECO:0000313" key="13">
    <source>
        <dbReference type="Proteomes" id="UP000663525"/>
    </source>
</evidence>
<feature type="binding site" evidence="9">
    <location>
        <position position="251"/>
    </location>
    <ligand>
        <name>(6S)-5,6,7,8-tetrahydrofolate</name>
        <dbReference type="ChEBI" id="CHEBI:57453"/>
    </ligand>
</feature>
<dbReference type="PROSITE" id="PS00096">
    <property type="entry name" value="SHMT"/>
    <property type="match status" value="1"/>
</dbReference>
<evidence type="ECO:0000256" key="3">
    <source>
        <dbReference type="ARBA" id="ARBA00006376"/>
    </source>
</evidence>
<dbReference type="PANTHER" id="PTHR11680">
    <property type="entry name" value="SERINE HYDROXYMETHYLTRANSFERASE"/>
    <property type="match status" value="1"/>
</dbReference>
<comment type="pathway">
    <text evidence="9">One-carbon metabolism; tetrahydrofolate interconversion.</text>
</comment>
<evidence type="ECO:0000256" key="6">
    <source>
        <dbReference type="ARBA" id="ARBA00022563"/>
    </source>
</evidence>
<dbReference type="GO" id="GO:0005737">
    <property type="term" value="C:cytoplasm"/>
    <property type="evidence" value="ECO:0007669"/>
    <property type="project" value="UniProtKB-SubCell"/>
</dbReference>
<comment type="function">
    <text evidence="9">Catalyzes the reversible interconversion of serine and glycine with tetrahydrofolate (THF) serving as the one-carbon carrier. Also exhibits THF-independent aldolase activity toward beta-hydroxyamino acids, producing glycine and aldehydes, via a retro-aldol mechanism.</text>
</comment>
<evidence type="ECO:0000256" key="9">
    <source>
        <dbReference type="HAMAP-Rule" id="MF_00051"/>
    </source>
</evidence>
<dbReference type="FunFam" id="3.40.640.10:FF:000001">
    <property type="entry name" value="Serine hydroxymethyltransferase"/>
    <property type="match status" value="1"/>
</dbReference>
<sequence>MFDRPSPTNMDYDAVRAIDPEVAAALSGEVERQNETLAMIASENHVSEAVLEAQSSVLTNKYAEGYPGSRYYGGCEYADEIEQLAIDRAEELWGADHVNVQPHSGSQANMGVYLAMLEPGDRILSLDLTHGGHLSHGHPANFAGQVYEVEQYEVDEETGYIDYEGLADHAAEFDPDIIVSGYSAYPREVEWERIQAVADDVDAYHLADIAHITGLVAAGVHSSPVGVADFVTGSTHKTIRSGRGGIIMCDEEYADDIDSAVFPGSQGGPLMHNIAGKAVGFKEALEPSFEAYAEQTVANAKALADRLQEHGLELVSGGTDNHLVLVDLRPSHPDTTGKDVEEALEEAGIVLNANTVPGETRSAFNPSGIRAGTPALTTRGFDEDACREVADLIYEVVDAPDDDDLVADVSERVATLTDEYPLYDDEEPLYE</sequence>
<proteinExistence type="inferred from homology"/>
<feature type="modified residue" description="N6-(pyridoxal phosphate)lysine" evidence="9 10">
    <location>
        <position position="237"/>
    </location>
</feature>
<gene>
    <name evidence="9 12" type="primary">glyA</name>
    <name evidence="12" type="ORF">HSR121_2548</name>
</gene>
<keyword evidence="8 9" id="KW-0663">Pyridoxal phosphate</keyword>
<keyword evidence="5 9" id="KW-0963">Cytoplasm</keyword>
<dbReference type="HAMAP" id="MF_00051">
    <property type="entry name" value="SHMT"/>
    <property type="match status" value="1"/>
</dbReference>
<dbReference type="EC" id="2.1.2.1" evidence="9"/>
<dbReference type="GO" id="GO:0030170">
    <property type="term" value="F:pyridoxal phosphate binding"/>
    <property type="evidence" value="ECO:0007669"/>
    <property type="project" value="UniProtKB-UniRule"/>
</dbReference>
<dbReference type="SUPFAM" id="SSF53383">
    <property type="entry name" value="PLP-dependent transferases"/>
    <property type="match status" value="1"/>
</dbReference>
<evidence type="ECO:0000313" key="12">
    <source>
        <dbReference type="EMBL" id="QSG06869.1"/>
    </source>
</evidence>
<dbReference type="PIRSF" id="PIRSF000412">
    <property type="entry name" value="SHMT"/>
    <property type="match status" value="1"/>
</dbReference>
<evidence type="ECO:0000256" key="2">
    <source>
        <dbReference type="ARBA" id="ARBA00004496"/>
    </source>
</evidence>
<evidence type="ECO:0000256" key="5">
    <source>
        <dbReference type="ARBA" id="ARBA00022490"/>
    </source>
</evidence>
<keyword evidence="7 9" id="KW-0808">Transferase</keyword>
<dbReference type="Gene3D" id="3.90.1150.10">
    <property type="entry name" value="Aspartate Aminotransferase, domain 1"/>
    <property type="match status" value="1"/>
</dbReference>
<dbReference type="InterPro" id="IPR019798">
    <property type="entry name" value="Ser_HO-MeTrfase_PLP_BS"/>
</dbReference>
<dbReference type="Gene3D" id="3.40.640.10">
    <property type="entry name" value="Type I PLP-dependent aspartate aminotransferase-like (Major domain)"/>
    <property type="match status" value="1"/>
</dbReference>
<comment type="similarity">
    <text evidence="3 9">Belongs to the SHMT family.</text>
</comment>
<comment type="subunit">
    <text evidence="4 9">Homodimer.</text>
</comment>
<comment type="catalytic activity">
    <reaction evidence="9">
        <text>(6R)-5,10-methylene-5,6,7,8-tetrahydrofolate + glycine + H2O = (6S)-5,6,7,8-tetrahydrofolate + L-serine</text>
        <dbReference type="Rhea" id="RHEA:15481"/>
        <dbReference type="ChEBI" id="CHEBI:15377"/>
        <dbReference type="ChEBI" id="CHEBI:15636"/>
        <dbReference type="ChEBI" id="CHEBI:33384"/>
        <dbReference type="ChEBI" id="CHEBI:57305"/>
        <dbReference type="ChEBI" id="CHEBI:57453"/>
        <dbReference type="EC" id="2.1.2.1"/>
    </reaction>
</comment>
<organism evidence="12 13">
    <name type="scientific">Halapricum desulfuricans</name>
    <dbReference type="NCBI Taxonomy" id="2841257"/>
    <lineage>
        <taxon>Archaea</taxon>
        <taxon>Methanobacteriati</taxon>
        <taxon>Methanobacteriota</taxon>
        <taxon>Stenosarchaea group</taxon>
        <taxon>Halobacteria</taxon>
        <taxon>Halobacteriales</taxon>
        <taxon>Haloarculaceae</taxon>
        <taxon>Halapricum</taxon>
    </lineage>
</organism>
<dbReference type="UniPathway" id="UPA00288">
    <property type="reaction ID" value="UER01023"/>
</dbReference>
<dbReference type="EMBL" id="CP064787">
    <property type="protein sequence ID" value="QSG06869.1"/>
    <property type="molecule type" value="Genomic_DNA"/>
</dbReference>
<accession>A0A897N741</accession>
<feature type="domain" description="Serine hydroxymethyltransferase-like" evidence="11">
    <location>
        <begin position="17"/>
        <end position="393"/>
    </location>
</feature>
<comment type="subcellular location">
    <subcellularLocation>
        <location evidence="2 9">Cytoplasm</location>
    </subcellularLocation>
</comment>
<dbReference type="GO" id="GO:0019264">
    <property type="term" value="P:glycine biosynthetic process from serine"/>
    <property type="evidence" value="ECO:0007669"/>
    <property type="project" value="UniProtKB-UniRule"/>
</dbReference>
<keyword evidence="6 9" id="KW-0554">One-carbon metabolism</keyword>
<comment type="pathway">
    <text evidence="9">Amino-acid biosynthesis; glycine biosynthesis; glycine from L-serine: step 1/1.</text>
</comment>
<dbReference type="InterPro" id="IPR039429">
    <property type="entry name" value="SHMT-like_dom"/>
</dbReference>
<feature type="binding site" evidence="9">
    <location>
        <begin position="362"/>
        <end position="364"/>
    </location>
    <ligand>
        <name>(6S)-5,6,7,8-tetrahydrofolate</name>
        <dbReference type="ChEBI" id="CHEBI:57453"/>
    </ligand>
</feature>
<dbReference type="GO" id="GO:0035999">
    <property type="term" value="P:tetrahydrofolate interconversion"/>
    <property type="evidence" value="ECO:0007669"/>
    <property type="project" value="UniProtKB-UniRule"/>
</dbReference>
<evidence type="ECO:0000256" key="7">
    <source>
        <dbReference type="ARBA" id="ARBA00022679"/>
    </source>
</evidence>
<dbReference type="GO" id="GO:0008168">
    <property type="term" value="F:methyltransferase activity"/>
    <property type="evidence" value="ECO:0007669"/>
    <property type="project" value="UniProtKB-KW"/>
</dbReference>
<dbReference type="GO" id="GO:0004372">
    <property type="term" value="F:glycine hydroxymethyltransferase activity"/>
    <property type="evidence" value="ECO:0007669"/>
    <property type="project" value="UniProtKB-UniRule"/>
</dbReference>
<dbReference type="InterPro" id="IPR049943">
    <property type="entry name" value="Ser_HO-MeTrfase-like"/>
</dbReference>
<feature type="binding site" evidence="9">
    <location>
        <position position="128"/>
    </location>
    <ligand>
        <name>(6S)-5,6,7,8-tetrahydrofolate</name>
        <dbReference type="ChEBI" id="CHEBI:57453"/>
    </ligand>
</feature>
<dbReference type="GO" id="GO:0032259">
    <property type="term" value="P:methylation"/>
    <property type="evidence" value="ECO:0007669"/>
    <property type="project" value="UniProtKB-KW"/>
</dbReference>
<dbReference type="InterPro" id="IPR015424">
    <property type="entry name" value="PyrdxlP-dep_Trfase"/>
</dbReference>
<dbReference type="PANTHER" id="PTHR11680:SF35">
    <property type="entry name" value="SERINE HYDROXYMETHYLTRANSFERASE 1"/>
    <property type="match status" value="1"/>
</dbReference>
<dbReference type="NCBIfam" id="NF000586">
    <property type="entry name" value="PRK00011.1"/>
    <property type="match status" value="1"/>
</dbReference>
<protein>
    <recommendedName>
        <fullName evidence="9">Serine hydroxymethyltransferase</fullName>
        <shortName evidence="9">SHMT</shortName>
        <shortName evidence="9">Serine methylase</shortName>
        <ecNumber evidence="9">2.1.2.1</ecNumber>
    </recommendedName>
</protein>
<keyword evidence="9" id="KW-0028">Amino-acid biosynthesis</keyword>
<dbReference type="AlphaFoldDB" id="A0A897N741"/>
<evidence type="ECO:0000259" key="11">
    <source>
        <dbReference type="Pfam" id="PF00464"/>
    </source>
</evidence>
<evidence type="ECO:0000256" key="10">
    <source>
        <dbReference type="PIRSR" id="PIRSR000412-50"/>
    </source>
</evidence>
<dbReference type="Proteomes" id="UP000663525">
    <property type="component" value="Chromosome"/>
</dbReference>
<feature type="site" description="Plays an important role in substrate specificity" evidence="9">
    <location>
        <position position="236"/>
    </location>
</feature>
<dbReference type="InterPro" id="IPR001085">
    <property type="entry name" value="Ser_HO-MeTrfase"/>
</dbReference>
<name>A0A897N741_9EURY</name>
<dbReference type="UniPathway" id="UPA00193"/>
<feature type="binding site" evidence="9">
    <location>
        <begin position="132"/>
        <end position="134"/>
    </location>
    <ligand>
        <name>(6S)-5,6,7,8-tetrahydrofolate</name>
        <dbReference type="ChEBI" id="CHEBI:57453"/>
    </ligand>
</feature>
<reference evidence="12" key="1">
    <citation type="submission" date="2020-11" db="EMBL/GenBank/DDBJ databases">
        <title>Carbohydrate-dependent, anaerobic sulfur respiration: A novel catabolism in halophilic archaea.</title>
        <authorList>
            <person name="Sorokin D.Y."/>
            <person name="Messina E."/>
            <person name="Smedile F."/>
            <person name="La Cono V."/>
            <person name="Hallsworth J.E."/>
            <person name="Yakimov M.M."/>
        </authorList>
    </citation>
    <scope>NUCLEOTIDE SEQUENCE</scope>
    <source>
        <strain evidence="12">HSR12-1</strain>
    </source>
</reference>
<comment type="cofactor">
    <cofactor evidence="1 9 10">
        <name>pyridoxal 5'-phosphate</name>
        <dbReference type="ChEBI" id="CHEBI:597326"/>
    </cofactor>
</comment>
<evidence type="ECO:0000256" key="4">
    <source>
        <dbReference type="ARBA" id="ARBA00011738"/>
    </source>
</evidence>